<reference evidence="2 3" key="1">
    <citation type="submission" date="2020-03" db="EMBL/GenBank/DDBJ databases">
        <title>Whole genome shotgun sequence of Phytohabitans flavus NBRC 107702.</title>
        <authorList>
            <person name="Komaki H."/>
            <person name="Tamura T."/>
        </authorList>
    </citation>
    <scope>NUCLEOTIDE SEQUENCE [LARGE SCALE GENOMIC DNA]</scope>
    <source>
        <strain evidence="2 3">NBRC 107702</strain>
    </source>
</reference>
<reference evidence="2 3" key="2">
    <citation type="submission" date="2020-03" db="EMBL/GenBank/DDBJ databases">
        <authorList>
            <person name="Ichikawa N."/>
            <person name="Kimura A."/>
            <person name="Kitahashi Y."/>
            <person name="Uohara A."/>
        </authorList>
    </citation>
    <scope>NUCLEOTIDE SEQUENCE [LARGE SCALE GENOMIC DNA]</scope>
    <source>
        <strain evidence="2 3">NBRC 107702</strain>
    </source>
</reference>
<protein>
    <recommendedName>
        <fullName evidence="4">PH domain-containing protein</fullName>
    </recommendedName>
</protein>
<keyword evidence="1" id="KW-0472">Membrane</keyword>
<proteinExistence type="predicted"/>
<accession>A0A6F8Y8S9</accession>
<dbReference type="AlphaFoldDB" id="A0A6F8Y8S9"/>
<organism evidence="2 3">
    <name type="scientific">Phytohabitans flavus</name>
    <dbReference type="NCBI Taxonomy" id="1076124"/>
    <lineage>
        <taxon>Bacteria</taxon>
        <taxon>Bacillati</taxon>
        <taxon>Actinomycetota</taxon>
        <taxon>Actinomycetes</taxon>
        <taxon>Micromonosporales</taxon>
        <taxon>Micromonosporaceae</taxon>
    </lineage>
</organism>
<keyword evidence="1" id="KW-0812">Transmembrane</keyword>
<evidence type="ECO:0000313" key="2">
    <source>
        <dbReference type="EMBL" id="BCB82516.1"/>
    </source>
</evidence>
<evidence type="ECO:0008006" key="4">
    <source>
        <dbReference type="Google" id="ProtNLM"/>
    </source>
</evidence>
<keyword evidence="1" id="KW-1133">Transmembrane helix</keyword>
<evidence type="ECO:0000256" key="1">
    <source>
        <dbReference type="SAM" id="Phobius"/>
    </source>
</evidence>
<sequence>MELHRAGGGDRKLALVGLVYGLVSFAVGGVFVAVGGWLVAFIVWVPGAFFFALGLILLLGSLRPFRIALSETGLVVQSEGHRFAGPWSQVDGIHIEQTTPTGNPPLSRSLLVLWVADGVPMRHAASFPPVGNGRKGHVIAEMDNIRETHNQVADILRRYAGDRFRSLR</sequence>
<dbReference type="Proteomes" id="UP000502508">
    <property type="component" value="Chromosome"/>
</dbReference>
<feature type="transmembrane region" description="Helical" evidence="1">
    <location>
        <begin position="12"/>
        <end position="31"/>
    </location>
</feature>
<feature type="transmembrane region" description="Helical" evidence="1">
    <location>
        <begin position="37"/>
        <end position="59"/>
    </location>
</feature>
<dbReference type="KEGG" id="pfla:Pflav_089260"/>
<keyword evidence="3" id="KW-1185">Reference proteome</keyword>
<evidence type="ECO:0000313" key="3">
    <source>
        <dbReference type="Proteomes" id="UP000502508"/>
    </source>
</evidence>
<name>A0A6F8Y8S9_9ACTN</name>
<gene>
    <name evidence="2" type="ORF">Pflav_089260</name>
</gene>
<dbReference type="EMBL" id="AP022870">
    <property type="protein sequence ID" value="BCB82516.1"/>
    <property type="molecule type" value="Genomic_DNA"/>
</dbReference>
<dbReference type="RefSeq" id="WP_173042024.1">
    <property type="nucleotide sequence ID" value="NZ_AP022870.1"/>
</dbReference>